<protein>
    <submittedName>
        <fullName evidence="2">Uncharacterized protein</fullName>
    </submittedName>
</protein>
<reference evidence="2 3" key="1">
    <citation type="submission" date="2019-07" db="EMBL/GenBank/DDBJ databases">
        <title>De Novo Assembly of kiwifruit Actinidia rufa.</title>
        <authorList>
            <person name="Sugita-Konishi S."/>
            <person name="Sato K."/>
            <person name="Mori E."/>
            <person name="Abe Y."/>
            <person name="Kisaki G."/>
            <person name="Hamano K."/>
            <person name="Suezawa K."/>
            <person name="Otani M."/>
            <person name="Fukuda T."/>
            <person name="Manabe T."/>
            <person name="Gomi K."/>
            <person name="Tabuchi M."/>
            <person name="Akimitsu K."/>
            <person name="Kataoka I."/>
        </authorList>
    </citation>
    <scope>NUCLEOTIDE SEQUENCE [LARGE SCALE GENOMIC DNA]</scope>
    <source>
        <strain evidence="3">cv. Fuchu</strain>
    </source>
</reference>
<proteinExistence type="predicted"/>
<feature type="compositionally biased region" description="Basic and acidic residues" evidence="1">
    <location>
        <begin position="229"/>
        <end position="240"/>
    </location>
</feature>
<name>A0A7J0EH47_9ERIC</name>
<gene>
    <name evidence="2" type="ORF">Acr_04g0005530</name>
</gene>
<dbReference type="Proteomes" id="UP000585474">
    <property type="component" value="Unassembled WGS sequence"/>
</dbReference>
<feature type="compositionally biased region" description="Basic and acidic residues" evidence="1">
    <location>
        <begin position="98"/>
        <end position="107"/>
    </location>
</feature>
<feature type="region of interest" description="Disordered" evidence="1">
    <location>
        <begin position="71"/>
        <end position="111"/>
    </location>
</feature>
<feature type="compositionally biased region" description="Polar residues" evidence="1">
    <location>
        <begin position="215"/>
        <end position="228"/>
    </location>
</feature>
<dbReference type="AlphaFoldDB" id="A0A7J0EH47"/>
<evidence type="ECO:0000256" key="1">
    <source>
        <dbReference type="SAM" id="MobiDB-lite"/>
    </source>
</evidence>
<feature type="compositionally biased region" description="Basic and acidic residues" evidence="1">
    <location>
        <begin position="73"/>
        <end position="90"/>
    </location>
</feature>
<keyword evidence="3" id="KW-1185">Reference proteome</keyword>
<feature type="compositionally biased region" description="Basic and acidic residues" evidence="1">
    <location>
        <begin position="248"/>
        <end position="266"/>
    </location>
</feature>
<sequence length="386" mass="43290">MLSNANYAPGKLRMRNDMNRKMIGHIRQCIGHEHDETSAHGLWTKLKEMYREKTSQNKVLLRRLVLKLQRGTTVEEQRASSREPQEEVKRRGQRRGLKKEGHRGQEKRSRKRYRQMMAEGRIQRSHFKCFYCDQEGQEELSKEQSTRSVFRGRATIAMAVDESDVLLAASVDEESNWISDSGIAYHLCRDREVFSTHVACEGLVRMANDAIVGKGQSTSGGNTQSFQGKQEKLQEKEDWKAIPTEGECPDRRAAVRHRSSEEREQSRCTTTGATSPPGTSLFARSIRDGDLSQLCTQGRRDGVTTTCKAMYFAAHPGEGGAGHLSEKVQALRFGSAFTSVEVELPVEKGKAVAAAKKSQMEASMVKNGGTNELSHELIFSALRPIN</sequence>
<organism evidence="2 3">
    <name type="scientific">Actinidia rufa</name>
    <dbReference type="NCBI Taxonomy" id="165716"/>
    <lineage>
        <taxon>Eukaryota</taxon>
        <taxon>Viridiplantae</taxon>
        <taxon>Streptophyta</taxon>
        <taxon>Embryophyta</taxon>
        <taxon>Tracheophyta</taxon>
        <taxon>Spermatophyta</taxon>
        <taxon>Magnoliopsida</taxon>
        <taxon>eudicotyledons</taxon>
        <taxon>Gunneridae</taxon>
        <taxon>Pentapetalae</taxon>
        <taxon>asterids</taxon>
        <taxon>Ericales</taxon>
        <taxon>Actinidiaceae</taxon>
        <taxon>Actinidia</taxon>
    </lineage>
</organism>
<evidence type="ECO:0000313" key="3">
    <source>
        <dbReference type="Proteomes" id="UP000585474"/>
    </source>
</evidence>
<dbReference type="EMBL" id="BJWL01000004">
    <property type="protein sequence ID" value="GFY85815.1"/>
    <property type="molecule type" value="Genomic_DNA"/>
</dbReference>
<feature type="region of interest" description="Disordered" evidence="1">
    <location>
        <begin position="214"/>
        <end position="280"/>
    </location>
</feature>
<feature type="compositionally biased region" description="Low complexity" evidence="1">
    <location>
        <begin position="267"/>
        <end position="280"/>
    </location>
</feature>
<comment type="caution">
    <text evidence="2">The sequence shown here is derived from an EMBL/GenBank/DDBJ whole genome shotgun (WGS) entry which is preliminary data.</text>
</comment>
<accession>A0A7J0EH47</accession>
<evidence type="ECO:0000313" key="2">
    <source>
        <dbReference type="EMBL" id="GFY85815.1"/>
    </source>
</evidence>